<accession>A0A0F3NJK4</accession>
<name>A0A0F3NJK4_ANAPH</name>
<feature type="transmembrane region" description="Helical" evidence="1">
    <location>
        <begin position="73"/>
        <end position="92"/>
    </location>
</feature>
<protein>
    <submittedName>
        <fullName evidence="2">Uncharacterized protein</fullName>
    </submittedName>
</protein>
<organism evidence="2 3">
    <name type="scientific">Anaplasma phagocytophilum str. ApNP</name>
    <dbReference type="NCBI Taxonomy" id="1359153"/>
    <lineage>
        <taxon>Bacteria</taxon>
        <taxon>Pseudomonadati</taxon>
        <taxon>Pseudomonadota</taxon>
        <taxon>Alphaproteobacteria</taxon>
        <taxon>Rickettsiales</taxon>
        <taxon>Anaplasmataceae</taxon>
        <taxon>Anaplasma</taxon>
        <taxon>phagocytophilum group</taxon>
    </lineage>
</organism>
<keyword evidence="1" id="KW-0472">Membrane</keyword>
<reference evidence="2 3" key="1">
    <citation type="submission" date="2015-01" db="EMBL/GenBank/DDBJ databases">
        <title>Genome Sequencing of Rickettsiales.</title>
        <authorList>
            <person name="Daugherty S.C."/>
            <person name="Su Q."/>
            <person name="Abolude K."/>
            <person name="Beier-Sexton M."/>
            <person name="Carlyon J.A."/>
            <person name="Carter R."/>
            <person name="Day N.P."/>
            <person name="Dumler S.J."/>
            <person name="Dyachenko V."/>
            <person name="Godinez A."/>
            <person name="Kurtti T.J."/>
            <person name="Lichay M."/>
            <person name="Mullins K.E."/>
            <person name="Ott S."/>
            <person name="Pappas-Brown V."/>
            <person name="Paris D.H."/>
            <person name="Patel P."/>
            <person name="Richards A.L."/>
            <person name="Sadzewicz L."/>
            <person name="Sears K."/>
            <person name="Seidman D."/>
            <person name="Sengamalay N."/>
            <person name="Stenos J."/>
            <person name="Tallon L.J."/>
            <person name="Vincent G."/>
            <person name="Fraser C.M."/>
            <person name="Munderloh U."/>
            <person name="Dunning-Hotopp J.C."/>
        </authorList>
    </citation>
    <scope>NUCLEOTIDE SEQUENCE [LARGE SCALE GENOMIC DNA]</scope>
    <source>
        <strain evidence="2 3">ApNP</strain>
    </source>
</reference>
<evidence type="ECO:0000313" key="3">
    <source>
        <dbReference type="Proteomes" id="UP000033385"/>
    </source>
</evidence>
<evidence type="ECO:0000313" key="2">
    <source>
        <dbReference type="EMBL" id="KJV67907.1"/>
    </source>
</evidence>
<proteinExistence type="predicted"/>
<dbReference type="Proteomes" id="UP000033385">
    <property type="component" value="Unassembled WGS sequence"/>
</dbReference>
<feature type="transmembrane region" description="Helical" evidence="1">
    <location>
        <begin position="21"/>
        <end position="49"/>
    </location>
</feature>
<dbReference type="AlphaFoldDB" id="A0A0F3NJK4"/>
<dbReference type="PATRIC" id="fig|1359153.3.peg.1091"/>
<dbReference type="EMBL" id="LANW01000001">
    <property type="protein sequence ID" value="KJV67907.1"/>
    <property type="molecule type" value="Genomic_DNA"/>
</dbReference>
<evidence type="ECO:0000256" key="1">
    <source>
        <dbReference type="SAM" id="Phobius"/>
    </source>
</evidence>
<keyword evidence="1" id="KW-1133">Transmembrane helix</keyword>
<comment type="caution">
    <text evidence="2">The sequence shown here is derived from an EMBL/GenBank/DDBJ whole genome shotgun (WGS) entry which is preliminary data.</text>
</comment>
<sequence length="211" mass="24607">MPIFRLMMLSYFLLNFDKICARIFYVAIYTYIVSIALVLCHEGAASLVYSKNPLYLYPRVYQILRWYYFNKDLITTGMVIRAVMIMFCTHLVQSYIWGLKWRSLPNVVFRYLSSNIFNSKGGSVSNNTRMVFPAEIEHEKDIFIKGVEESTEELIVDLLNYHVSEITSDDLINLKKVCAIKIGYAMEDMIRNLVKIKAQTSDTKPKDYKVD</sequence>
<gene>
    <name evidence="2" type="ORF">APHNP_1061</name>
</gene>
<keyword evidence="1" id="KW-0812">Transmembrane</keyword>